<evidence type="ECO:0000313" key="3">
    <source>
        <dbReference type="Proteomes" id="UP000770015"/>
    </source>
</evidence>
<dbReference type="OrthoDB" id="10568169at2759"/>
<sequence>MRSHLHFAALAATTASLAVAETAPDTVLITWARFLETGEEMMGASLNGSVVSTTCDKKLTLGVTDVEIHANAEARGTMIVTLSGESKTYDLDDGNVCDGYWNDEFAEVRCTIGFQEDDDFPVPFNETMDTCFSSPDRVHLPFPPDEDDHLEEEYATANEVVSLPVSPSKRQDNFCWPYSMVRAAPNRNPQMYRRHVQLTDSYSCGNGPCSIGSAKQYTITHTATFPGAFYWINGGYNVAKAKASTLTFTCTGLPNQRICIRHMARWQGYDTQNGFFYPCESRNQWLETNQQRSPLNPDTHANFYCGRNANDCRNNGWVAMHHVGPGTHGGA</sequence>
<dbReference type="EMBL" id="JAGSXJ010000045">
    <property type="protein sequence ID" value="KAH6662681.1"/>
    <property type="molecule type" value="Genomic_DNA"/>
</dbReference>
<keyword evidence="3" id="KW-1185">Reference proteome</keyword>
<feature type="signal peptide" evidence="1">
    <location>
        <begin position="1"/>
        <end position="20"/>
    </location>
</feature>
<comment type="caution">
    <text evidence="2">The sequence shown here is derived from an EMBL/GenBank/DDBJ whole genome shotgun (WGS) entry which is preliminary data.</text>
</comment>
<accession>A0A9P8V0K9</accession>
<evidence type="ECO:0000256" key="1">
    <source>
        <dbReference type="SAM" id="SignalP"/>
    </source>
</evidence>
<name>A0A9P8V0K9_9PEZI</name>
<dbReference type="Proteomes" id="UP000770015">
    <property type="component" value="Unassembled WGS sequence"/>
</dbReference>
<protein>
    <submittedName>
        <fullName evidence="2">Uncharacterized protein</fullName>
    </submittedName>
</protein>
<keyword evidence="1" id="KW-0732">Signal</keyword>
<reference evidence="2" key="1">
    <citation type="journal article" date="2021" name="Nat. Commun.">
        <title>Genetic determinants of endophytism in the Arabidopsis root mycobiome.</title>
        <authorList>
            <person name="Mesny F."/>
            <person name="Miyauchi S."/>
            <person name="Thiergart T."/>
            <person name="Pickel B."/>
            <person name="Atanasova L."/>
            <person name="Karlsson M."/>
            <person name="Huettel B."/>
            <person name="Barry K.W."/>
            <person name="Haridas S."/>
            <person name="Chen C."/>
            <person name="Bauer D."/>
            <person name="Andreopoulos W."/>
            <person name="Pangilinan J."/>
            <person name="LaButti K."/>
            <person name="Riley R."/>
            <person name="Lipzen A."/>
            <person name="Clum A."/>
            <person name="Drula E."/>
            <person name="Henrissat B."/>
            <person name="Kohler A."/>
            <person name="Grigoriev I.V."/>
            <person name="Martin F.M."/>
            <person name="Hacquard S."/>
        </authorList>
    </citation>
    <scope>NUCLEOTIDE SEQUENCE</scope>
    <source>
        <strain evidence="2">MPI-SDFR-AT-0117</strain>
    </source>
</reference>
<evidence type="ECO:0000313" key="2">
    <source>
        <dbReference type="EMBL" id="KAH6662681.1"/>
    </source>
</evidence>
<feature type="chain" id="PRO_5040306718" evidence="1">
    <location>
        <begin position="21"/>
        <end position="331"/>
    </location>
</feature>
<proteinExistence type="predicted"/>
<dbReference type="AlphaFoldDB" id="A0A9P8V0K9"/>
<gene>
    <name evidence="2" type="ORF">F5X68DRAFT_218524</name>
</gene>
<organism evidence="2 3">
    <name type="scientific">Plectosphaerella plurivora</name>
    <dbReference type="NCBI Taxonomy" id="936078"/>
    <lineage>
        <taxon>Eukaryota</taxon>
        <taxon>Fungi</taxon>
        <taxon>Dikarya</taxon>
        <taxon>Ascomycota</taxon>
        <taxon>Pezizomycotina</taxon>
        <taxon>Sordariomycetes</taxon>
        <taxon>Hypocreomycetidae</taxon>
        <taxon>Glomerellales</taxon>
        <taxon>Plectosphaerellaceae</taxon>
        <taxon>Plectosphaerella</taxon>
    </lineage>
</organism>